<comment type="caution">
    <text evidence="2">The sequence shown here is derived from an EMBL/GenBank/DDBJ whole genome shotgun (WGS) entry which is preliminary data.</text>
</comment>
<keyword evidence="3" id="KW-1185">Reference proteome</keyword>
<keyword evidence="1" id="KW-1133">Transmembrane helix</keyword>
<evidence type="ECO:0000256" key="1">
    <source>
        <dbReference type="SAM" id="Phobius"/>
    </source>
</evidence>
<keyword evidence="1" id="KW-0812">Transmembrane</keyword>
<evidence type="ECO:0000313" key="3">
    <source>
        <dbReference type="Proteomes" id="UP000297975"/>
    </source>
</evidence>
<feature type="transmembrane region" description="Helical" evidence="1">
    <location>
        <begin position="50"/>
        <end position="69"/>
    </location>
</feature>
<dbReference type="OrthoDB" id="2970681at2"/>
<feature type="transmembrane region" description="Helical" evidence="1">
    <location>
        <begin position="90"/>
        <end position="110"/>
    </location>
</feature>
<keyword evidence="1" id="KW-0472">Membrane</keyword>
<proteinExistence type="predicted"/>
<protein>
    <submittedName>
        <fullName evidence="2">Uncharacterized protein</fullName>
    </submittedName>
</protein>
<feature type="transmembrane region" description="Helical" evidence="1">
    <location>
        <begin position="21"/>
        <end position="44"/>
    </location>
</feature>
<sequence>MLSVKFHHKSEELGNGFPRGIVLKMFGWLSIGYTTVFFVMVLLTSKIIPSLYFVIFLMTGGYSWFWTLQGYIHAKNNKEKYENGDSYNPWLGRLLFLGIALSLLMGYLYLGLIE</sequence>
<evidence type="ECO:0000313" key="2">
    <source>
        <dbReference type="EMBL" id="TFB21442.1"/>
    </source>
</evidence>
<gene>
    <name evidence="2" type="ORF">E3U55_09020</name>
</gene>
<dbReference type="EMBL" id="SOPW01000008">
    <property type="protein sequence ID" value="TFB21442.1"/>
    <property type="molecule type" value="Genomic_DNA"/>
</dbReference>
<accession>A0A4Y8IKB2</accession>
<name>A0A4Y8IKB2_9BACI</name>
<dbReference type="Proteomes" id="UP000297975">
    <property type="component" value="Unassembled WGS sequence"/>
</dbReference>
<reference evidence="2 3" key="1">
    <citation type="submission" date="2019-03" db="EMBL/GenBank/DDBJ databases">
        <authorList>
            <person name="He R.-H."/>
        </authorList>
    </citation>
    <scope>NUCLEOTIDE SEQUENCE [LARGE SCALE GENOMIC DNA]</scope>
    <source>
        <strain evidence="3">SH 714</strain>
    </source>
</reference>
<dbReference type="AlphaFoldDB" id="A0A4Y8IKB2"/>
<organism evidence="2 3">
    <name type="scientific">Filobacillus milosensis</name>
    <dbReference type="NCBI Taxonomy" id="94137"/>
    <lineage>
        <taxon>Bacteria</taxon>
        <taxon>Bacillati</taxon>
        <taxon>Bacillota</taxon>
        <taxon>Bacilli</taxon>
        <taxon>Bacillales</taxon>
        <taxon>Bacillaceae</taxon>
        <taxon>Filobacillus</taxon>
    </lineage>
</organism>